<gene>
    <name evidence="6" type="ORF">VaNZ11_002787</name>
</gene>
<feature type="repeat" description="ANK" evidence="3">
    <location>
        <begin position="1605"/>
        <end position="1633"/>
    </location>
</feature>
<dbReference type="InterPro" id="IPR002110">
    <property type="entry name" value="Ankyrin_rpt"/>
</dbReference>
<feature type="compositionally biased region" description="Low complexity" evidence="5">
    <location>
        <begin position="920"/>
        <end position="935"/>
    </location>
</feature>
<feature type="region of interest" description="Disordered" evidence="5">
    <location>
        <begin position="920"/>
        <end position="943"/>
    </location>
</feature>
<evidence type="ECO:0000256" key="3">
    <source>
        <dbReference type="PROSITE-ProRule" id="PRU00023"/>
    </source>
</evidence>
<dbReference type="SUPFAM" id="SSF48403">
    <property type="entry name" value="Ankyrin repeat"/>
    <property type="match status" value="3"/>
</dbReference>
<dbReference type="Pfam" id="PF00023">
    <property type="entry name" value="Ank"/>
    <property type="match status" value="3"/>
</dbReference>
<feature type="compositionally biased region" description="Low complexity" evidence="5">
    <location>
        <begin position="1037"/>
        <end position="1056"/>
    </location>
</feature>
<evidence type="ECO:0000256" key="4">
    <source>
        <dbReference type="SAM" id="Coils"/>
    </source>
</evidence>
<dbReference type="PANTHER" id="PTHR24198:SF165">
    <property type="entry name" value="ANKYRIN REPEAT-CONTAINING PROTEIN-RELATED"/>
    <property type="match status" value="1"/>
</dbReference>
<feature type="region of interest" description="Disordered" evidence="5">
    <location>
        <begin position="2018"/>
        <end position="2037"/>
    </location>
</feature>
<proteinExistence type="predicted"/>
<feature type="region of interest" description="Disordered" evidence="5">
    <location>
        <begin position="1"/>
        <end position="33"/>
    </location>
</feature>
<evidence type="ECO:0000313" key="7">
    <source>
        <dbReference type="Proteomes" id="UP001165090"/>
    </source>
</evidence>
<comment type="caution">
    <text evidence="6">The sequence shown here is derived from an EMBL/GenBank/DDBJ whole genome shotgun (WGS) entry which is preliminary data.</text>
</comment>
<keyword evidence="1" id="KW-0677">Repeat</keyword>
<feature type="compositionally biased region" description="Acidic residues" evidence="5">
    <location>
        <begin position="745"/>
        <end position="761"/>
    </location>
</feature>
<keyword evidence="7" id="KW-1185">Reference proteome</keyword>
<feature type="repeat" description="ANK" evidence="3">
    <location>
        <begin position="73"/>
        <end position="105"/>
    </location>
</feature>
<feature type="repeat" description="ANK" evidence="3">
    <location>
        <begin position="106"/>
        <end position="138"/>
    </location>
</feature>
<feature type="repeat" description="ANK" evidence="3">
    <location>
        <begin position="339"/>
        <end position="365"/>
    </location>
</feature>
<evidence type="ECO:0000256" key="5">
    <source>
        <dbReference type="SAM" id="MobiDB-lite"/>
    </source>
</evidence>
<feature type="region of interest" description="Disordered" evidence="5">
    <location>
        <begin position="975"/>
        <end position="1071"/>
    </location>
</feature>
<dbReference type="Gene3D" id="1.25.40.20">
    <property type="entry name" value="Ankyrin repeat-containing domain"/>
    <property type="match status" value="6"/>
</dbReference>
<accession>A0ABQ5RTG6</accession>
<keyword evidence="4" id="KW-0175">Coiled coil</keyword>
<dbReference type="PANTHER" id="PTHR24198">
    <property type="entry name" value="ANKYRIN REPEAT AND PROTEIN KINASE DOMAIN-CONTAINING PROTEIN"/>
    <property type="match status" value="1"/>
</dbReference>
<evidence type="ECO:0000256" key="2">
    <source>
        <dbReference type="ARBA" id="ARBA00023043"/>
    </source>
</evidence>
<evidence type="ECO:0000313" key="6">
    <source>
        <dbReference type="EMBL" id="GLI60624.1"/>
    </source>
</evidence>
<feature type="repeat" description="ANK" evidence="3">
    <location>
        <begin position="1501"/>
        <end position="1533"/>
    </location>
</feature>
<feature type="coiled-coil region" evidence="4">
    <location>
        <begin position="1689"/>
        <end position="1719"/>
    </location>
</feature>
<feature type="region of interest" description="Disordered" evidence="5">
    <location>
        <begin position="735"/>
        <end position="783"/>
    </location>
</feature>
<dbReference type="PROSITE" id="PS50088">
    <property type="entry name" value="ANK_REPEAT"/>
    <property type="match status" value="8"/>
</dbReference>
<feature type="repeat" description="ANK" evidence="3">
    <location>
        <begin position="593"/>
        <end position="625"/>
    </location>
</feature>
<feature type="repeat" description="ANK" evidence="3">
    <location>
        <begin position="419"/>
        <end position="451"/>
    </location>
</feature>
<dbReference type="SMART" id="SM00248">
    <property type="entry name" value="ANK"/>
    <property type="match status" value="16"/>
</dbReference>
<feature type="repeat" description="ANK" evidence="3">
    <location>
        <begin position="306"/>
        <end position="338"/>
    </location>
</feature>
<dbReference type="Pfam" id="PF12796">
    <property type="entry name" value="Ank_2"/>
    <property type="match status" value="3"/>
</dbReference>
<organism evidence="6 7">
    <name type="scientific">Volvox africanus</name>
    <dbReference type="NCBI Taxonomy" id="51714"/>
    <lineage>
        <taxon>Eukaryota</taxon>
        <taxon>Viridiplantae</taxon>
        <taxon>Chlorophyta</taxon>
        <taxon>core chlorophytes</taxon>
        <taxon>Chlorophyceae</taxon>
        <taxon>CS clade</taxon>
        <taxon>Chlamydomonadales</taxon>
        <taxon>Volvocaceae</taxon>
        <taxon>Volvox</taxon>
    </lineage>
</organism>
<reference evidence="6 7" key="1">
    <citation type="journal article" date="2023" name="IScience">
        <title>Expanded male sex-determining region conserved during the evolution of homothallism in the green alga Volvox.</title>
        <authorList>
            <person name="Yamamoto K."/>
            <person name="Matsuzaki R."/>
            <person name="Mahakham W."/>
            <person name="Heman W."/>
            <person name="Sekimoto H."/>
            <person name="Kawachi M."/>
            <person name="Minakuchi Y."/>
            <person name="Toyoda A."/>
            <person name="Nozaki H."/>
        </authorList>
    </citation>
    <scope>NUCLEOTIDE SEQUENCE [LARGE SCALE GENOMIC DNA]</scope>
    <source>
        <strain evidence="6 7">NIES-4468</strain>
    </source>
</reference>
<feature type="compositionally biased region" description="Basic and acidic residues" evidence="5">
    <location>
        <begin position="17"/>
        <end position="33"/>
    </location>
</feature>
<dbReference type="InterPro" id="IPR036770">
    <property type="entry name" value="Ankyrin_rpt-contain_sf"/>
</dbReference>
<dbReference type="Proteomes" id="UP001165090">
    <property type="component" value="Unassembled WGS sequence"/>
</dbReference>
<keyword evidence="2 3" id="KW-0040">ANK repeat</keyword>
<dbReference type="PROSITE" id="PS50297">
    <property type="entry name" value="ANK_REP_REGION"/>
    <property type="match status" value="6"/>
</dbReference>
<dbReference type="EMBL" id="BSDZ01000008">
    <property type="protein sequence ID" value="GLI60624.1"/>
    <property type="molecule type" value="Genomic_DNA"/>
</dbReference>
<protein>
    <submittedName>
        <fullName evidence="6">Uncharacterized protein</fullName>
    </submittedName>
</protein>
<sequence>MGAGCCKAELEFNPDNTPKDPQTKEQQKEDGKDLRRAALAADWAQMRMLLRRMPLRQICSRAGKDEAATEDELGNTALHYSVSINHLRGVKKLLRYGTPPGMSNKAGKTPLHLALESGKLQAARILMEKSAALKTTAENSSSLPPLINIKDAKGVTPLLAVVAAGRLKLAREVLALCKELDTGVDFDIIDSEGNSLPLYAAKWGWFDELETWISNCQAPSKLLNVQNKEGETILGHVLMFQASGLLNKQRALELASKLMELGALVKLPSFKEKVPLINIAAAADNKPLYDLLVSKGADPLASRDVLGRSPLHYAAAKGSHQLALELLERGIKAYALDGQGNTPLHLAAMRGQEALVVLLLERADDKIKALLTPNKAGLTAYHLALKAGPSDKAQRNSLGLIEALGEKFTTPVLGPKKTVSDTPLLLAIQGHQNKVVQALLQKGCSPNERNVEGELPLARVLRCATAATYDRDSEIFDKLMSAGSDMTAASETAHPLLALCKNNLSNFAEKVVGVLKERSGGSLDWNKRDAKGYTPLALAAFHDNAWLVRYLIDVVGMNPNAEDQRTSSTEPEVVGTTGGLCSAKPITVRGTVAGQTPLMCAAKGASVAAVQLLLNRKADVHAVDAEGRTALQHAMHLDKASSLQVAAALLQMGARPERGVKVMASEVGKEWQQCTDLVGEHWPHRAVRYGVSSFIKLWVECGGALDCLLATTADDADDMPGAELKVEEKTDFLDMVPSRVSNPVEAEDEELKDDYNGEDSEQAAPGEDNEGTIPDGGGQPLAEGLEAGKARQLNRTSAFGDGSSDDCGEDDEDWDGGIAHLLASGQAESFYEGPTPMMVLKWRRRGMQWWDDFWLDRDSLPDEELEDDPHWEDTYNMCEEGDQWIDEEDVEDEIWARIRAEQRDAAIALRQAEQEAAAAAATARQKQQQQKQGQQHESQPLLLPVEEDQQRQMVTEAMLSRASSGLAHRLFRHRLPNAAVPKPRPRLNEGAQLASGNPSKWLRSRSSSGSGLFGVTKGVTRSSSSPFANDDKDTLDSSPMPTAAAPSSALSTLPSSVRGNGAIGQRPGPVAEAREIDDDRTVLLLSPGGKAILRSEAAESTLSEEEEEPLPMPQRIVSMKNAQQASAKSATSFGATTGGLARGESGAISGFVSQNAAIVEKSVSGIKGTLMSGVSGNQLYANEKYYQPDTLYVGLPRYMVVPTGPHQADKYKKYVTDLEQRAKSYIIKDDKLLEGADLRARNMSWYHKSMSPTEYPLKLGKWKNFQRMSVKAIEQARLRRPCKPGEKPRIRQKKVWFGLPPMPSRPELALTSPLVYAVRLGRVKCVEVLLQCAGGGLLDVPDMHGVTPLSYALFLLAKDRQNKSLQQIVDLLLVARPRLDTMEIWRTYLRPRLNEQLAALEEKAQKDGGKTMSKEERQTLQDLQESSVFLDRQKEQPPNTAKLFPSLLEPLILTVLLNDVGRMTYLVQELGANPDNTWVWLPDIPTYCNGMWEKQLARCNSRCLPLHVAICQKKYETVRALLDLGADPNHNGEEYTGQNLRDQARKATLARQKQEELEKRQQEGNKPNMYVKLWSEQTQGMKAILVGIKNLISRIEIPGITKPHPWLSPLHLACRFGLADIAFLLINRGAAVNGGPASAYAPKSPLEEALMYARANAQAYSTTSTRSNYNYILEETCLAQSERMAAQIAEGWEKQKQEHEKLKQQVEDHIDQLAATSKDKAASAKEMQDKVKAFSSCALAMYDPISLEHIPIPPENAAVLESRLSKAFDDFQAMMDPVKGAIKAVTIAAKIIIRILLNMLKRPIAHYDPALACAHVLLYYRAPINVAEKQTGILVRDILDNGNGVGNSDIRKSYYKWLGINPESMQEHVWIKSVVNKITVLKSNVAYGYQVMDMAMDYKQYDNAKRKFMSQVEASILNVGVNNFMPHYLMKVLEEIIGPAVASKKGSGGGIAGNMEAMLDALLEDYIQSTAASAAAAKATAATAAEPISEGRENQARGSQGAVVTQADLDEAARGLLPPWIYNAPPPPTPPGSEQTASTTMSAVIVLTPTSDKEQVKTLIISRFLRYMKEGAIPEKYLPPPIDAKPAEQLLESKDFKIETPTIPPEAFADAQPTQGDLPESDVCAAVVRAYNARLVEFVKAHSASLQKLQALRKDSASMKRNLMMKDLSSEVTGALRKAQIDLGLHFDEGPIFEAAIENPTWEASISLLGDSAAVRAMMNRLRMAQASGELPRITDALALAKSLGENPVEKGVGALLEALEAGLGTPLPTQLRSELSKSMVIAVSSSGDGAISSAVLGDPEAVVRNISRKATDFVAAAQSAGAVSFAETLLENKIDPRVAPMLKAVARMVEIGSIPDPEAFVNELTEEALERGADAVQGVWERKIGKALPEELRLEVQECAKDFVDQVVQSCKESGLEGALGALRNVTAAMLTSTEGRLVDMVEGNMDASKRIASGFMDGDISALMDGGLELPTAVAKKLLTSGRVGQAVAVAAVAVDNITTASATDDDGMDLAVKKGKELLDAISLIRTEGIAMLDDGQRAVEAALQSGDFTALAVLGSRRRSSRSAGALPMTAFMEIMREFKSQLVAVNGEAATSNLDQLVDKVQQAAAMISEGPSQKLVAGVAAVAEQEGFDALAEVFEEDPAQLLDQLATCPRIPECFKGVVAQQEGVSTALQGLQGSGVVDADSLMIERLAPLKHPLARELLGKFMESSLLLPESKEDLATLHSELLQAVKDFMTGLELDLSLDVSSLIAELDDFRETMMKILENLNIDEAF</sequence>
<name>A0ABQ5RTG6_9CHLO</name>
<evidence type="ECO:0000256" key="1">
    <source>
        <dbReference type="ARBA" id="ARBA00022737"/>
    </source>
</evidence>